<keyword evidence="2" id="KW-1185">Reference proteome</keyword>
<feature type="non-terminal residue" evidence="1">
    <location>
        <position position="41"/>
    </location>
</feature>
<dbReference type="AlphaFoldDB" id="A0A0V1F2H4"/>
<evidence type="ECO:0000313" key="2">
    <source>
        <dbReference type="Proteomes" id="UP000055024"/>
    </source>
</evidence>
<reference evidence="1 2" key="1">
    <citation type="submission" date="2015-01" db="EMBL/GenBank/DDBJ databases">
        <title>Evolution of Trichinella species and genotypes.</title>
        <authorList>
            <person name="Korhonen P.K."/>
            <person name="Edoardo P."/>
            <person name="Giuseppe L.R."/>
            <person name="Gasser R.B."/>
        </authorList>
    </citation>
    <scope>NUCLEOTIDE SEQUENCE [LARGE SCALE GENOMIC DNA]</scope>
    <source>
        <strain evidence="1">ISS1029</strain>
    </source>
</reference>
<protein>
    <submittedName>
        <fullName evidence="1">Uncharacterized protein</fullName>
    </submittedName>
</protein>
<dbReference type="EMBL" id="JYDP01006985">
    <property type="protein sequence ID" value="KRY80199.1"/>
    <property type="molecule type" value="Genomic_DNA"/>
</dbReference>
<name>A0A0V1F2H4_9BILA</name>
<organism evidence="1 2">
    <name type="scientific">Trichinella zimbabwensis</name>
    <dbReference type="NCBI Taxonomy" id="268475"/>
    <lineage>
        <taxon>Eukaryota</taxon>
        <taxon>Metazoa</taxon>
        <taxon>Ecdysozoa</taxon>
        <taxon>Nematoda</taxon>
        <taxon>Enoplea</taxon>
        <taxon>Dorylaimia</taxon>
        <taxon>Trichinellida</taxon>
        <taxon>Trichinellidae</taxon>
        <taxon>Trichinella</taxon>
    </lineage>
</organism>
<feature type="non-terminal residue" evidence="1">
    <location>
        <position position="1"/>
    </location>
</feature>
<accession>A0A0V1F2H4</accession>
<sequence length="41" mass="4253">LSISGVAPVVVRQSLALPRQGKQSFTALLYKGLSDDPGPEG</sequence>
<proteinExistence type="predicted"/>
<comment type="caution">
    <text evidence="1">The sequence shown here is derived from an EMBL/GenBank/DDBJ whole genome shotgun (WGS) entry which is preliminary data.</text>
</comment>
<evidence type="ECO:0000313" key="1">
    <source>
        <dbReference type="EMBL" id="KRY80199.1"/>
    </source>
</evidence>
<dbReference type="Proteomes" id="UP000055024">
    <property type="component" value="Unassembled WGS sequence"/>
</dbReference>
<gene>
    <name evidence="1" type="ORF">T11_14606</name>
</gene>